<evidence type="ECO:0000259" key="2">
    <source>
        <dbReference type="SMART" id="SM01042"/>
    </source>
</evidence>
<dbReference type="SMART" id="SM01042">
    <property type="entry name" value="Brr6_like_C_C"/>
    <property type="match status" value="1"/>
</dbReference>
<evidence type="ECO:0000313" key="4">
    <source>
        <dbReference type="Proteomes" id="UP000244811"/>
    </source>
</evidence>
<dbReference type="AlphaFoldDB" id="A0A976QT87"/>
<dbReference type="InterPro" id="IPR018767">
    <property type="entry name" value="Brl1/Brr6_dom"/>
</dbReference>
<feature type="transmembrane region" description="Helical" evidence="1">
    <location>
        <begin position="266"/>
        <end position="286"/>
    </location>
</feature>
<proteinExistence type="predicted"/>
<reference evidence="3" key="1">
    <citation type="submission" date="2022-07" db="EMBL/GenBank/DDBJ databases">
        <title>Evaluation of T. orientalis genome assembly methods using nanopore sequencing and analysis of variation between genomes.</title>
        <authorList>
            <person name="Yam J."/>
            <person name="Micallef M.L."/>
            <person name="Liu M."/>
            <person name="Djordjevic S.P."/>
            <person name="Bogema D.R."/>
            <person name="Jenkins C."/>
        </authorList>
    </citation>
    <scope>NUCLEOTIDE SEQUENCE</scope>
    <source>
        <strain evidence="3">Goon Nure</strain>
    </source>
</reference>
<keyword evidence="1" id="KW-1133">Transmembrane helix</keyword>
<dbReference type="GO" id="GO:0006998">
    <property type="term" value="P:nuclear envelope organization"/>
    <property type="evidence" value="ECO:0007669"/>
    <property type="project" value="InterPro"/>
</dbReference>
<dbReference type="Pfam" id="PF10104">
    <property type="entry name" value="Brr6_like_C_C"/>
    <property type="match status" value="1"/>
</dbReference>
<dbReference type="Proteomes" id="UP000244811">
    <property type="component" value="Chromosome 2"/>
</dbReference>
<dbReference type="InterPro" id="IPR040202">
    <property type="entry name" value="Brl1/Brr6"/>
</dbReference>
<dbReference type="PANTHER" id="PTHR28136:SF1">
    <property type="entry name" value="NUCLEUS EXPORT PROTEIN BRL1"/>
    <property type="match status" value="1"/>
</dbReference>
<feature type="domain" description="Brl1/Brr6" evidence="2">
    <location>
        <begin position="259"/>
        <end position="383"/>
    </location>
</feature>
<keyword evidence="1" id="KW-0472">Membrane</keyword>
<accession>A0A976QT87</accession>
<name>A0A976QT87_THEOR</name>
<dbReference type="GO" id="GO:0031965">
    <property type="term" value="C:nuclear membrane"/>
    <property type="evidence" value="ECO:0007669"/>
    <property type="project" value="InterPro"/>
</dbReference>
<organism evidence="3 4">
    <name type="scientific">Theileria orientalis</name>
    <dbReference type="NCBI Taxonomy" id="68886"/>
    <lineage>
        <taxon>Eukaryota</taxon>
        <taxon>Sar</taxon>
        <taxon>Alveolata</taxon>
        <taxon>Apicomplexa</taxon>
        <taxon>Aconoidasida</taxon>
        <taxon>Piroplasmida</taxon>
        <taxon>Theileriidae</taxon>
        <taxon>Theileria</taxon>
    </lineage>
</organism>
<feature type="transmembrane region" description="Helical" evidence="1">
    <location>
        <begin position="365"/>
        <end position="382"/>
    </location>
</feature>
<evidence type="ECO:0000313" key="3">
    <source>
        <dbReference type="EMBL" id="UKK01785.1"/>
    </source>
</evidence>
<dbReference type="GO" id="GO:0055088">
    <property type="term" value="P:lipid homeostasis"/>
    <property type="evidence" value="ECO:0007669"/>
    <property type="project" value="InterPro"/>
</dbReference>
<sequence length="429" mass="48822">MERGSKFIEDDNLNEGMSYLSLSGSNDFSNDLNDSDSCSHTNECGQNDDYGTNMVSANDGVTVCSLNEGDPSDDDVMFVGSSITVKTEKDAKESSSNEAYESVVNKSSGNLDTLKDDNVDNASNKSGWLISNFKRAPRAHYVHNANNIRKGSKYLTNHASRRNSNRGSLELLDNIMDIKDLSKVSSQCSTVSNNTNYTYPSSYHINCSDGKKSRRKRTFLRQYINPAPCNYPLNYCNDDIMYGNDSNRGLLRFFNPERINSWMKTIFNVTKTIILIYVVVSIFLIVKKDIETHIQRNVKTVDNESLTCLNEYKRNKCGILEIPALVDQCREWEICMKKDSLNYENISLISASVIASSIKHFISQLDLKSLLFILFIFLLILYRNRPQRQSSQPPGVYYMDGNNGYSQRLNRYFVPNYLNKSIYPYANNN</sequence>
<protein>
    <recommendedName>
        <fullName evidence="2">Brl1/Brr6 domain-containing protein</fullName>
    </recommendedName>
</protein>
<dbReference type="EMBL" id="CP056071">
    <property type="protein sequence ID" value="UKK01785.1"/>
    <property type="molecule type" value="Genomic_DNA"/>
</dbReference>
<evidence type="ECO:0000256" key="1">
    <source>
        <dbReference type="SAM" id="Phobius"/>
    </source>
</evidence>
<dbReference type="PANTHER" id="PTHR28136">
    <property type="entry name" value="NUCLEUS EXPORT PROTEIN BRR6"/>
    <property type="match status" value="1"/>
</dbReference>
<keyword evidence="1" id="KW-0812">Transmembrane</keyword>
<gene>
    <name evidence="3" type="ORF">MACK_001138</name>
</gene>